<keyword evidence="2" id="KW-1185">Reference proteome</keyword>
<evidence type="ECO:0000313" key="1">
    <source>
        <dbReference type="EMBL" id="OBT92436.1"/>
    </source>
</evidence>
<accession>A0A1B8G9C7</accession>
<dbReference type="OrthoDB" id="3435670at2759"/>
<dbReference type="GeneID" id="28842953"/>
<protein>
    <submittedName>
        <fullName evidence="1">Uncharacterized protein</fullName>
    </submittedName>
</protein>
<evidence type="ECO:0000313" key="2">
    <source>
        <dbReference type="Proteomes" id="UP000091956"/>
    </source>
</evidence>
<dbReference type="Proteomes" id="UP000091956">
    <property type="component" value="Unassembled WGS sequence"/>
</dbReference>
<gene>
    <name evidence="1" type="ORF">VE01_09567</name>
</gene>
<dbReference type="AlphaFoldDB" id="A0A1B8G9C7"/>
<reference evidence="2" key="2">
    <citation type="journal article" date="2018" name="Nat. Commun.">
        <title>Extreme sensitivity to ultraviolet light in the fungal pathogen causing white-nose syndrome of bats.</title>
        <authorList>
            <person name="Palmer J.M."/>
            <person name="Drees K.P."/>
            <person name="Foster J.T."/>
            <person name="Lindner D.L."/>
        </authorList>
    </citation>
    <scope>NUCLEOTIDE SEQUENCE [LARGE SCALE GENOMIC DNA]</scope>
    <source>
        <strain evidence="2">UAMH 10579</strain>
    </source>
</reference>
<organism evidence="1 2">
    <name type="scientific">Pseudogymnoascus verrucosus</name>
    <dbReference type="NCBI Taxonomy" id="342668"/>
    <lineage>
        <taxon>Eukaryota</taxon>
        <taxon>Fungi</taxon>
        <taxon>Dikarya</taxon>
        <taxon>Ascomycota</taxon>
        <taxon>Pezizomycotina</taxon>
        <taxon>Leotiomycetes</taxon>
        <taxon>Thelebolales</taxon>
        <taxon>Thelebolaceae</taxon>
        <taxon>Pseudogymnoascus</taxon>
    </lineage>
</organism>
<dbReference type="RefSeq" id="XP_018126169.1">
    <property type="nucleotide sequence ID" value="XM_018278980.1"/>
</dbReference>
<name>A0A1B8G9C7_9PEZI</name>
<dbReference type="STRING" id="342668.A0A1B8G9C7"/>
<reference evidence="1 2" key="1">
    <citation type="submission" date="2016-03" db="EMBL/GenBank/DDBJ databases">
        <title>Comparative genomics of Pseudogymnoascus destructans, the fungus causing white-nose syndrome of bats.</title>
        <authorList>
            <person name="Palmer J.M."/>
            <person name="Drees K.P."/>
            <person name="Foster J.T."/>
            <person name="Lindner D.L."/>
        </authorList>
    </citation>
    <scope>NUCLEOTIDE SEQUENCE [LARGE SCALE GENOMIC DNA]</scope>
    <source>
        <strain evidence="1 2">UAMH 10579</strain>
    </source>
</reference>
<proteinExistence type="predicted"/>
<sequence>MVTHSITLVWAAKQAAMFHDLAARGLAPVLKRGDIEVSFYATSNRKNGLVDGNLIDTVQQVKDYLVVEVGD</sequence>
<dbReference type="EMBL" id="KV460267">
    <property type="protein sequence ID" value="OBT92436.1"/>
    <property type="molecule type" value="Genomic_DNA"/>
</dbReference>